<dbReference type="InterPro" id="IPR025241">
    <property type="entry name" value="DUF4190"/>
</dbReference>
<sequence>MSTTQPSDPNPYTPGSHDAAAAQYAAPEQYAYPVQQTVRTTVKDTNTYALVSVILTFIVPIAGIIFGHLGLNQIKRTGDAGRGLALTAVIYGYCAIALGVLFFVTYIGFIVMVIGAAASGSYTY</sequence>
<proteinExistence type="predicted"/>
<name>A0A542XXP2_9MICO</name>
<keyword evidence="1" id="KW-0812">Transmembrane</keyword>
<dbReference type="RefSeq" id="WP_246056000.1">
    <property type="nucleotide sequence ID" value="NZ_BAAAUY010000023.1"/>
</dbReference>
<evidence type="ECO:0000256" key="1">
    <source>
        <dbReference type="SAM" id="Phobius"/>
    </source>
</evidence>
<dbReference type="AlphaFoldDB" id="A0A542XXP2"/>
<evidence type="ECO:0000313" key="3">
    <source>
        <dbReference type="EMBL" id="TQL40607.1"/>
    </source>
</evidence>
<accession>A0A542XXP2</accession>
<dbReference type="EMBL" id="VFON01000002">
    <property type="protein sequence ID" value="TQL40607.1"/>
    <property type="molecule type" value="Genomic_DNA"/>
</dbReference>
<organism evidence="3 4">
    <name type="scientific">Leucobacter komagatae</name>
    <dbReference type="NCBI Taxonomy" id="55969"/>
    <lineage>
        <taxon>Bacteria</taxon>
        <taxon>Bacillati</taxon>
        <taxon>Actinomycetota</taxon>
        <taxon>Actinomycetes</taxon>
        <taxon>Micrococcales</taxon>
        <taxon>Microbacteriaceae</taxon>
        <taxon>Leucobacter</taxon>
    </lineage>
</organism>
<evidence type="ECO:0000259" key="2">
    <source>
        <dbReference type="Pfam" id="PF13828"/>
    </source>
</evidence>
<gene>
    <name evidence="3" type="ORF">FB468_3128</name>
</gene>
<keyword evidence="4" id="KW-1185">Reference proteome</keyword>
<reference evidence="3 4" key="1">
    <citation type="submission" date="2019-06" db="EMBL/GenBank/DDBJ databases">
        <title>Sequencing the genomes of 1000 actinobacteria strains.</title>
        <authorList>
            <person name="Klenk H.-P."/>
        </authorList>
    </citation>
    <scope>NUCLEOTIDE SEQUENCE [LARGE SCALE GENOMIC DNA]</scope>
    <source>
        <strain evidence="3 4">DSM 8803</strain>
    </source>
</reference>
<feature type="domain" description="DUF4190" evidence="2">
    <location>
        <begin position="48"/>
        <end position="102"/>
    </location>
</feature>
<keyword evidence="1" id="KW-1133">Transmembrane helix</keyword>
<dbReference type="Pfam" id="PF13828">
    <property type="entry name" value="DUF4190"/>
    <property type="match status" value="1"/>
</dbReference>
<comment type="caution">
    <text evidence="3">The sequence shown here is derived from an EMBL/GenBank/DDBJ whole genome shotgun (WGS) entry which is preliminary data.</text>
</comment>
<keyword evidence="1" id="KW-0472">Membrane</keyword>
<feature type="transmembrane region" description="Helical" evidence="1">
    <location>
        <begin position="48"/>
        <end position="71"/>
    </location>
</feature>
<protein>
    <submittedName>
        <fullName evidence="3">Uncharacterized protein DUF4190</fullName>
    </submittedName>
</protein>
<dbReference type="Proteomes" id="UP000319094">
    <property type="component" value="Unassembled WGS sequence"/>
</dbReference>
<evidence type="ECO:0000313" key="4">
    <source>
        <dbReference type="Proteomes" id="UP000319094"/>
    </source>
</evidence>
<feature type="transmembrane region" description="Helical" evidence="1">
    <location>
        <begin position="83"/>
        <end position="116"/>
    </location>
</feature>